<evidence type="ECO:0000313" key="4">
    <source>
        <dbReference type="Proteomes" id="UP000191980"/>
    </source>
</evidence>
<dbReference type="EMBL" id="LPUF01000006">
    <property type="protein sequence ID" value="OQK15103.1"/>
    <property type="molecule type" value="Genomic_DNA"/>
</dbReference>
<feature type="transmembrane region" description="Helical" evidence="1">
    <location>
        <begin position="7"/>
        <end position="27"/>
    </location>
</feature>
<reference evidence="3 4" key="1">
    <citation type="submission" date="2015-12" db="EMBL/GenBank/DDBJ databases">
        <authorList>
            <person name="Shamseldin A."/>
            <person name="Moawad H."/>
            <person name="Abd El-Rahim W.M."/>
            <person name="Sadowsky M.J."/>
        </authorList>
    </citation>
    <scope>NUCLEOTIDE SEQUENCE [LARGE SCALE GENOMIC DNA]</scope>
    <source>
        <strain evidence="3 4">WF1</strain>
    </source>
</reference>
<gene>
    <name evidence="3" type="ORF">AU255_19175</name>
</gene>
<proteinExistence type="predicted"/>
<dbReference type="GO" id="GO:0005975">
    <property type="term" value="P:carbohydrate metabolic process"/>
    <property type="evidence" value="ECO:0007669"/>
    <property type="project" value="InterPro"/>
</dbReference>
<dbReference type="PROSITE" id="PS51677">
    <property type="entry name" value="NODB"/>
    <property type="match status" value="1"/>
</dbReference>
<evidence type="ECO:0000313" key="3">
    <source>
        <dbReference type="EMBL" id="OQK15103.1"/>
    </source>
</evidence>
<dbReference type="InterPro" id="IPR050248">
    <property type="entry name" value="Polysacc_deacetylase_ArnD"/>
</dbReference>
<keyword evidence="1" id="KW-1133">Transmembrane helix</keyword>
<dbReference type="Proteomes" id="UP000191980">
    <property type="component" value="Unassembled WGS sequence"/>
</dbReference>
<dbReference type="Pfam" id="PF01522">
    <property type="entry name" value="Polysacc_deac_1"/>
    <property type="match status" value="1"/>
</dbReference>
<protein>
    <recommendedName>
        <fullName evidence="2">NodB homology domain-containing protein</fullName>
    </recommendedName>
</protein>
<evidence type="ECO:0000259" key="2">
    <source>
        <dbReference type="PROSITE" id="PS51677"/>
    </source>
</evidence>
<dbReference type="CDD" id="cd10917">
    <property type="entry name" value="CE4_NodB_like_6s_7s"/>
    <property type="match status" value="1"/>
</dbReference>
<organism evidence="3 4">
    <name type="scientific">Methyloprofundus sedimenti</name>
    <dbReference type="NCBI Taxonomy" id="1420851"/>
    <lineage>
        <taxon>Bacteria</taxon>
        <taxon>Pseudomonadati</taxon>
        <taxon>Pseudomonadota</taxon>
        <taxon>Gammaproteobacteria</taxon>
        <taxon>Methylococcales</taxon>
        <taxon>Methylococcaceae</taxon>
        <taxon>Methyloprofundus</taxon>
    </lineage>
</organism>
<dbReference type="InterPro" id="IPR011330">
    <property type="entry name" value="Glyco_hydro/deAcase_b/a-brl"/>
</dbReference>
<dbReference type="GO" id="GO:0016810">
    <property type="term" value="F:hydrolase activity, acting on carbon-nitrogen (but not peptide) bonds"/>
    <property type="evidence" value="ECO:0007669"/>
    <property type="project" value="InterPro"/>
</dbReference>
<feature type="domain" description="NodB homology" evidence="2">
    <location>
        <begin position="44"/>
        <end position="159"/>
    </location>
</feature>
<dbReference type="Gene3D" id="3.20.20.370">
    <property type="entry name" value="Glycoside hydrolase/deacetylase"/>
    <property type="match status" value="1"/>
</dbReference>
<dbReference type="InterPro" id="IPR002509">
    <property type="entry name" value="NODB_dom"/>
</dbReference>
<dbReference type="AlphaFoldDB" id="A0A1V8M0Z5"/>
<dbReference type="OrthoDB" id="276604at2"/>
<dbReference type="PANTHER" id="PTHR10587">
    <property type="entry name" value="GLYCOSYL TRANSFERASE-RELATED"/>
    <property type="match status" value="1"/>
</dbReference>
<keyword evidence="1" id="KW-0812">Transmembrane</keyword>
<keyword evidence="1" id="KW-0472">Membrane</keyword>
<evidence type="ECO:0000256" key="1">
    <source>
        <dbReference type="SAM" id="Phobius"/>
    </source>
</evidence>
<dbReference type="SUPFAM" id="SSF88713">
    <property type="entry name" value="Glycoside hydrolase/deacetylase"/>
    <property type="match status" value="1"/>
</dbReference>
<comment type="caution">
    <text evidence="3">The sequence shown here is derived from an EMBL/GenBank/DDBJ whole genome shotgun (WGS) entry which is preliminary data.</text>
</comment>
<keyword evidence="4" id="KW-1185">Reference proteome</keyword>
<name>A0A1V8M0Z5_9GAMM</name>
<sequence>MLRGSDALLPALILISLVYILLFFFSMNLNCNFYLKAKNNAKKGCVLLGFDDGPAPEMTLKILDILDQYHAQAVFFLIGENAIKYPDIVREIINRGHLVGGHTLHHPTNFGTLDLVRAEEEIMQGIYVIEEIINQKVTLFRPPFGVTNPVIATIIKKII</sequence>
<accession>A0A1V8M0Z5</accession>
<dbReference type="STRING" id="1420851.AU255_19175"/>
<dbReference type="RefSeq" id="WP_080524530.1">
    <property type="nucleotide sequence ID" value="NZ_LPUF01000006.1"/>
</dbReference>